<dbReference type="SUPFAM" id="SSF55116">
    <property type="entry name" value="Formiminotransferase domain of formiminotransferase-cyclodeaminase"/>
    <property type="match status" value="1"/>
</dbReference>
<gene>
    <name evidence="2" type="ORF">SNAT2548_LOCUS16157</name>
</gene>
<dbReference type="EMBL" id="CAJNDS010002076">
    <property type="protein sequence ID" value="CAE7307566.1"/>
    <property type="molecule type" value="Genomic_DNA"/>
</dbReference>
<dbReference type="InterPro" id="IPR051623">
    <property type="entry name" value="FTCD"/>
</dbReference>
<sequence length="395" mass="44095">MQSAARWLLNCLLPYSVWSFSHVTEESNALNFVQRKVLPRVAPPPTLSAAQSAPSKPWHTHKYIFVAHHKAGVFLMHDLQSSIFLSLGATASEMGLWIQPCYPGDCLKPEAPIQFWMDLYSYERAQEAREAAGAKGMRVAGIVRDPVSMIVSAYCYHHRGEELGNVMFGNGSLMHLGPKEGLKFAAERMLPLVENMTTAFERPFNDTFHLVYEKVTRSSEDFDQQVGEMTSFLFQDLITPAQRSQVLNATQSADLHRHPAKGDHGNDKECKDEVRKYVPSLPPELLSRYRSFQQRLGYVPVFFYGAARQDRRALAELRRSLGYFGGAAKGEWSGLSDEIKAAIVGLPADCGPAGEVDERCGVACVGAVPWVYNYNLLITAELTQVDPSSKFRRSS</sequence>
<feature type="chain" id="PRO_5032907605" description="Sulfotransferase domain-containing protein" evidence="1">
    <location>
        <begin position="20"/>
        <end position="395"/>
    </location>
</feature>
<organism evidence="2 3">
    <name type="scientific">Symbiodinium natans</name>
    <dbReference type="NCBI Taxonomy" id="878477"/>
    <lineage>
        <taxon>Eukaryota</taxon>
        <taxon>Sar</taxon>
        <taxon>Alveolata</taxon>
        <taxon>Dinophyceae</taxon>
        <taxon>Suessiales</taxon>
        <taxon>Symbiodiniaceae</taxon>
        <taxon>Symbiodinium</taxon>
    </lineage>
</organism>
<evidence type="ECO:0000256" key="1">
    <source>
        <dbReference type="SAM" id="SignalP"/>
    </source>
</evidence>
<reference evidence="2" key="1">
    <citation type="submission" date="2021-02" db="EMBL/GenBank/DDBJ databases">
        <authorList>
            <person name="Dougan E. K."/>
            <person name="Rhodes N."/>
            <person name="Thang M."/>
            <person name="Chan C."/>
        </authorList>
    </citation>
    <scope>NUCLEOTIDE SEQUENCE</scope>
</reference>
<protein>
    <recommendedName>
        <fullName evidence="4">Sulfotransferase domain-containing protein</fullName>
    </recommendedName>
</protein>
<comment type="caution">
    <text evidence="2">The sequence shown here is derived from an EMBL/GenBank/DDBJ whole genome shotgun (WGS) entry which is preliminary data.</text>
</comment>
<proteinExistence type="predicted"/>
<dbReference type="PANTHER" id="PTHR12234">
    <property type="entry name" value="FORMIMINOTRANSFERASE-CYCLODEAMINASE"/>
    <property type="match status" value="1"/>
</dbReference>
<dbReference type="InterPro" id="IPR022384">
    <property type="entry name" value="FormiminoTrfase_cat_dom_sf"/>
</dbReference>
<accession>A0A812NPA7</accession>
<evidence type="ECO:0008006" key="4">
    <source>
        <dbReference type="Google" id="ProtNLM"/>
    </source>
</evidence>
<name>A0A812NPA7_9DINO</name>
<keyword evidence="1" id="KW-0732">Signal</keyword>
<dbReference type="OrthoDB" id="48036at2759"/>
<keyword evidence="3" id="KW-1185">Reference proteome</keyword>
<dbReference type="PANTHER" id="PTHR12234:SF1">
    <property type="entry name" value="FORMIMINOTRANSFERASE N-TERMINAL SUBDOMAIN-CONTAINING PROTEIN"/>
    <property type="match status" value="1"/>
</dbReference>
<evidence type="ECO:0000313" key="2">
    <source>
        <dbReference type="EMBL" id="CAE7307566.1"/>
    </source>
</evidence>
<dbReference type="GO" id="GO:0016740">
    <property type="term" value="F:transferase activity"/>
    <property type="evidence" value="ECO:0007669"/>
    <property type="project" value="InterPro"/>
</dbReference>
<dbReference type="GO" id="GO:0005542">
    <property type="term" value="F:folic acid binding"/>
    <property type="evidence" value="ECO:0007669"/>
    <property type="project" value="InterPro"/>
</dbReference>
<dbReference type="AlphaFoldDB" id="A0A812NPA7"/>
<dbReference type="Proteomes" id="UP000604046">
    <property type="component" value="Unassembled WGS sequence"/>
</dbReference>
<evidence type="ECO:0000313" key="3">
    <source>
        <dbReference type="Proteomes" id="UP000604046"/>
    </source>
</evidence>
<dbReference type="InterPro" id="IPR037064">
    <property type="entry name" value="Formiminotransferase_N_sf"/>
</dbReference>
<feature type="signal peptide" evidence="1">
    <location>
        <begin position="1"/>
        <end position="19"/>
    </location>
</feature>
<dbReference type="Gene3D" id="3.30.990.10">
    <property type="entry name" value="Formiminotransferase, N-terminal subdomain"/>
    <property type="match status" value="1"/>
</dbReference>